<feature type="region of interest" description="Disordered" evidence="1">
    <location>
        <begin position="319"/>
        <end position="344"/>
    </location>
</feature>
<sequence length="344" mass="36243">MASLSKDAAAFFARYKGVETPDWLSASDLAPMGVDAQAAEQALGRVTRSHGVVRLTGPAVDANSARLDGAGDMMTKPQKLVTALGASMEGSKSQVGVVAERFRSATQLRLLAGTAPGSVMLFVVPEASPVEELYPGGKVPLIDDQTTLVDRSADALIDVLSEASSPAPDTAALSRDIDEYGARVAAGIKGLAGAVVDSGIELEWSWATPSRTRRTARLSTGTARWLGELVAGQSLDVESVQLVGTLRTISDHSAWELRTDAEETIRIKPGEIAEAVTSSLRIGQRVRVDALLEMHVSPGGIERPEYTAVEVLTLDDASGRQVLDPHSPPPVDAELVEAPLDDSD</sequence>
<keyword evidence="3" id="KW-1185">Reference proteome</keyword>
<dbReference type="Proteomes" id="UP000199546">
    <property type="component" value="Unassembled WGS sequence"/>
</dbReference>
<dbReference type="OrthoDB" id="5183805at2"/>
<accession>A0A1I6ZDV0</accession>
<evidence type="ECO:0000313" key="3">
    <source>
        <dbReference type="Proteomes" id="UP000199546"/>
    </source>
</evidence>
<dbReference type="EMBL" id="FPBA01000005">
    <property type="protein sequence ID" value="SFT60862.1"/>
    <property type="molecule type" value="Genomic_DNA"/>
</dbReference>
<organism evidence="2 3">
    <name type="scientific">Geodermatophilus amargosae</name>
    <dbReference type="NCBI Taxonomy" id="1296565"/>
    <lineage>
        <taxon>Bacteria</taxon>
        <taxon>Bacillati</taxon>
        <taxon>Actinomycetota</taxon>
        <taxon>Actinomycetes</taxon>
        <taxon>Geodermatophilales</taxon>
        <taxon>Geodermatophilaceae</taxon>
        <taxon>Geodermatophilus</taxon>
    </lineage>
</organism>
<dbReference type="RefSeq" id="WP_093579115.1">
    <property type="nucleotide sequence ID" value="NZ_FPBA01000005.1"/>
</dbReference>
<protein>
    <submittedName>
        <fullName evidence="2">Uncharacterized protein</fullName>
    </submittedName>
</protein>
<proteinExistence type="predicted"/>
<reference evidence="3" key="1">
    <citation type="submission" date="2016-10" db="EMBL/GenBank/DDBJ databases">
        <authorList>
            <person name="Varghese N."/>
            <person name="Submissions S."/>
        </authorList>
    </citation>
    <scope>NUCLEOTIDE SEQUENCE [LARGE SCALE GENOMIC DNA]</scope>
    <source>
        <strain evidence="3">DSM 46136</strain>
    </source>
</reference>
<evidence type="ECO:0000313" key="2">
    <source>
        <dbReference type="EMBL" id="SFT60862.1"/>
    </source>
</evidence>
<evidence type="ECO:0000256" key="1">
    <source>
        <dbReference type="SAM" id="MobiDB-lite"/>
    </source>
</evidence>
<gene>
    <name evidence="2" type="ORF">SAMN05660657_01835</name>
</gene>
<dbReference type="AlphaFoldDB" id="A0A1I6ZDV0"/>
<name>A0A1I6ZDV0_9ACTN</name>